<dbReference type="CDD" id="cd00303">
    <property type="entry name" value="retropepsin_like"/>
    <property type="match status" value="1"/>
</dbReference>
<dbReference type="Gene3D" id="2.40.70.10">
    <property type="entry name" value="Acid Proteases"/>
    <property type="match status" value="1"/>
</dbReference>
<gene>
    <name evidence="3" type="ORF">NCGR_LOCUS5962</name>
</gene>
<reference evidence="3" key="1">
    <citation type="submission" date="2020-10" db="EMBL/GenBank/DDBJ databases">
        <authorList>
            <person name="Han B."/>
            <person name="Lu T."/>
            <person name="Zhao Q."/>
            <person name="Huang X."/>
            <person name="Zhao Y."/>
        </authorList>
    </citation>
    <scope>NUCLEOTIDE SEQUENCE</scope>
</reference>
<protein>
    <recommendedName>
        <fullName evidence="2">Retrotransposon gag domain-containing protein</fullName>
    </recommendedName>
</protein>
<evidence type="ECO:0000313" key="4">
    <source>
        <dbReference type="Proteomes" id="UP000604825"/>
    </source>
</evidence>
<dbReference type="InterPro" id="IPR005162">
    <property type="entry name" value="Retrotrans_gag_dom"/>
</dbReference>
<proteinExistence type="predicted"/>
<dbReference type="Proteomes" id="UP000604825">
    <property type="component" value="Unassembled WGS sequence"/>
</dbReference>
<sequence>MGPNQKALLAELDKRFTAQEKRFDGLERKLDSTTTTSSTRLDAFESAAKVFDEWRLGADGGIDDLRIEVNKLATLKLEVGKISKYMERLMVDGPSATPRVFATAPATKSASAPASPSASIHDAVLSPNFKSPGYVDSQVAPRPPAGYAATRPNGHRVEIGNREGEFRVATTLILPPDKGTFPCHPPSPHPLPCPPPRPPPPYQPQPYPGGHYESCHQGGSGGGHIGKLSKFDFPRFEGDHPKLWIKQAVHYFELYRIESVVWIQAVTMHFHGAAKHWLSSVEDQLEAITWSDFCSQLLLRFVKGEHELLLCRLFQIRQTGPINEYIDQFVALVDDLNAYAKHPDPLYYTQRFIDGLKDKIKVVILVQRPSTLDTACVLAQLQEEALVASNKPFWCYHHSPHKPAWPGALPLPAPPIQQGADDVKRPPNTAHSTVEARFQALRASRRAKGLCIRCGAKWSRDHECSEVVQLHLVQELLNMFLNDSDDAEVVSPDSLDSQVMMHISVAAMAGAQAPKTLCLSGTIQGIPLSILVNSGSSRTFLSSSVAQSLQGIQKLHPVIQVQVANGARLHCTSHIPIANWSVQGYSFSTDLKLLDLSSYDMILGLDCLSSFSPMHVH</sequence>
<feature type="region of interest" description="Disordered" evidence="1">
    <location>
        <begin position="135"/>
        <end position="155"/>
    </location>
</feature>
<dbReference type="AlphaFoldDB" id="A0A811MKK3"/>
<evidence type="ECO:0000259" key="2">
    <source>
        <dbReference type="Pfam" id="PF03732"/>
    </source>
</evidence>
<dbReference type="SUPFAM" id="SSF50630">
    <property type="entry name" value="Acid proteases"/>
    <property type="match status" value="1"/>
</dbReference>
<evidence type="ECO:0000256" key="1">
    <source>
        <dbReference type="SAM" id="MobiDB-lite"/>
    </source>
</evidence>
<dbReference type="Pfam" id="PF03732">
    <property type="entry name" value="Retrotrans_gag"/>
    <property type="match status" value="1"/>
</dbReference>
<evidence type="ECO:0000313" key="3">
    <source>
        <dbReference type="EMBL" id="CAD6209788.1"/>
    </source>
</evidence>
<dbReference type="EMBL" id="CAJGYO010000002">
    <property type="protein sequence ID" value="CAD6209788.1"/>
    <property type="molecule type" value="Genomic_DNA"/>
</dbReference>
<keyword evidence="4" id="KW-1185">Reference proteome</keyword>
<dbReference type="OrthoDB" id="696591at2759"/>
<dbReference type="Pfam" id="PF08284">
    <property type="entry name" value="RVP_2"/>
    <property type="match status" value="1"/>
</dbReference>
<feature type="domain" description="Retrotransposon gag" evidence="2">
    <location>
        <begin position="265"/>
        <end position="357"/>
    </location>
</feature>
<name>A0A811MKK3_9POAL</name>
<comment type="caution">
    <text evidence="3">The sequence shown here is derived from an EMBL/GenBank/DDBJ whole genome shotgun (WGS) entry which is preliminary data.</text>
</comment>
<dbReference type="InterPro" id="IPR021109">
    <property type="entry name" value="Peptidase_aspartic_dom_sf"/>
</dbReference>
<feature type="compositionally biased region" description="Pro residues" evidence="1">
    <location>
        <begin position="183"/>
        <end position="203"/>
    </location>
</feature>
<organism evidence="3 4">
    <name type="scientific">Miscanthus lutarioriparius</name>
    <dbReference type="NCBI Taxonomy" id="422564"/>
    <lineage>
        <taxon>Eukaryota</taxon>
        <taxon>Viridiplantae</taxon>
        <taxon>Streptophyta</taxon>
        <taxon>Embryophyta</taxon>
        <taxon>Tracheophyta</taxon>
        <taxon>Spermatophyta</taxon>
        <taxon>Magnoliopsida</taxon>
        <taxon>Liliopsida</taxon>
        <taxon>Poales</taxon>
        <taxon>Poaceae</taxon>
        <taxon>PACMAD clade</taxon>
        <taxon>Panicoideae</taxon>
        <taxon>Andropogonodae</taxon>
        <taxon>Andropogoneae</taxon>
        <taxon>Saccharinae</taxon>
        <taxon>Miscanthus</taxon>
    </lineage>
</organism>
<accession>A0A811MKK3</accession>
<feature type="region of interest" description="Disordered" evidence="1">
    <location>
        <begin position="179"/>
        <end position="203"/>
    </location>
</feature>